<gene>
    <name evidence="2" type="ordered locus">Bcell_0235</name>
</gene>
<dbReference type="KEGG" id="bco:Bcell_0235"/>
<dbReference type="RefSeq" id="WP_013486863.1">
    <property type="nucleotide sequence ID" value="NC_014829.1"/>
</dbReference>
<keyword evidence="1" id="KW-0175">Coiled coil</keyword>
<keyword evidence="3" id="KW-1185">Reference proteome</keyword>
<sequence length="245" mass="29143">MIVVTKDGKNKSKGWFKTVLLNDEDTDEQVIDKQETYSDKEELSIDDMQVDETNSKQILTKENKDKMTLDLLVSLENLLNDRQLVIYNNKDLKSQLKNANETIDRLKYDLNKKEKLVEDKIEEISLLESNLTNKQMSYDQLMEDFKDYQYTSKNDYEKISNQLDKEKNKYYKLDEELKTIQYENLIEIKSLKEKIRTLEVENQEYAEKCQKIMDEKNELRQTINDFTERMSMSFSPKNSSSIKSE</sequence>
<dbReference type="Proteomes" id="UP000001401">
    <property type="component" value="Chromosome"/>
</dbReference>
<reference evidence="2" key="1">
    <citation type="submission" date="2010-12" db="EMBL/GenBank/DDBJ databases">
        <title>Complete sequence of Bacillus cellulosilyticus DSM 2522.</title>
        <authorList>
            <consortium name="US DOE Joint Genome Institute"/>
            <person name="Lucas S."/>
            <person name="Copeland A."/>
            <person name="Lapidus A."/>
            <person name="Cheng J.-F."/>
            <person name="Bruce D."/>
            <person name="Goodwin L."/>
            <person name="Pitluck S."/>
            <person name="Chertkov O."/>
            <person name="Detter J.C."/>
            <person name="Han C."/>
            <person name="Tapia R."/>
            <person name="Land M."/>
            <person name="Hauser L."/>
            <person name="Jeffries C."/>
            <person name="Kyrpides N."/>
            <person name="Ivanova N."/>
            <person name="Mikhailova N."/>
            <person name="Brumm P."/>
            <person name="Mead D."/>
            <person name="Woyke T."/>
        </authorList>
    </citation>
    <scope>NUCLEOTIDE SEQUENCE [LARGE SCALE GENOMIC DNA]</scope>
    <source>
        <strain evidence="2">DSM 2522</strain>
    </source>
</reference>
<feature type="coiled-coil region" evidence="1">
    <location>
        <begin position="156"/>
        <end position="229"/>
    </location>
</feature>
<feature type="coiled-coil region" evidence="1">
    <location>
        <begin position="89"/>
        <end position="130"/>
    </location>
</feature>
<evidence type="ECO:0000313" key="3">
    <source>
        <dbReference type="Proteomes" id="UP000001401"/>
    </source>
</evidence>
<evidence type="ECO:0000256" key="1">
    <source>
        <dbReference type="SAM" id="Coils"/>
    </source>
</evidence>
<dbReference type="eggNOG" id="ENOG5030UA1">
    <property type="taxonomic scope" value="Bacteria"/>
</dbReference>
<organism evidence="2 3">
    <name type="scientific">Evansella cellulosilytica (strain ATCC 21833 / DSM 2522 / FERM P-1141 / JCM 9156 / N-4)</name>
    <name type="common">Bacillus cellulosilyticus</name>
    <dbReference type="NCBI Taxonomy" id="649639"/>
    <lineage>
        <taxon>Bacteria</taxon>
        <taxon>Bacillati</taxon>
        <taxon>Bacillota</taxon>
        <taxon>Bacilli</taxon>
        <taxon>Bacillales</taxon>
        <taxon>Bacillaceae</taxon>
        <taxon>Evansella</taxon>
    </lineage>
</organism>
<protein>
    <submittedName>
        <fullName evidence="2">Uncharacterized protein</fullName>
    </submittedName>
</protein>
<dbReference type="HOGENOM" id="CLU_1131806_0_0_9"/>
<proteinExistence type="predicted"/>
<dbReference type="AlphaFoldDB" id="E6TU62"/>
<dbReference type="EMBL" id="CP002394">
    <property type="protein sequence ID" value="ADU28522.1"/>
    <property type="molecule type" value="Genomic_DNA"/>
</dbReference>
<evidence type="ECO:0000313" key="2">
    <source>
        <dbReference type="EMBL" id="ADU28522.1"/>
    </source>
</evidence>
<name>E6TU62_EVAC2</name>
<accession>E6TU62</accession>